<evidence type="ECO:0000256" key="2">
    <source>
        <dbReference type="ARBA" id="ARBA00006597"/>
    </source>
</evidence>
<dbReference type="Pfam" id="PF02467">
    <property type="entry name" value="Whib"/>
    <property type="match status" value="1"/>
</dbReference>
<evidence type="ECO:0000256" key="8">
    <source>
        <dbReference type="ARBA" id="ARBA00023125"/>
    </source>
</evidence>
<accession>A0ABW9HZE0</accession>
<comment type="cofactor">
    <cofactor evidence="11">
        <name>[4Fe-4S] cluster</name>
        <dbReference type="ChEBI" id="CHEBI:49883"/>
    </cofactor>
    <text evidence="11">Binds 1 [4Fe-4S] cluster per subunit. Following nitrosylation of the [4Fe-4S] cluster binds 1 [4Fe-8(NO)] cluster per subunit.</text>
</comment>
<dbReference type="InterPro" id="IPR003482">
    <property type="entry name" value="Whib"/>
</dbReference>
<name>A0ABW9HZE0_9ACTN</name>
<comment type="PTM">
    <text evidence="11">Upon Fe-S cluster removal intramolecular disulfide bonds are formed.</text>
</comment>
<keyword evidence="7 11" id="KW-0805">Transcription regulation</keyword>
<gene>
    <name evidence="11" type="primary">whiB</name>
    <name evidence="13" type="ORF">ACKI18_30980</name>
</gene>
<keyword evidence="10 11" id="KW-0804">Transcription</keyword>
<evidence type="ECO:0000313" key="14">
    <source>
        <dbReference type="Proteomes" id="UP001631957"/>
    </source>
</evidence>
<feature type="binding site" evidence="11">
    <location>
        <position position="55"/>
    </location>
    <ligand>
        <name>[4Fe-4S] cluster</name>
        <dbReference type="ChEBI" id="CHEBI:49883"/>
    </ligand>
</feature>
<feature type="binding site" evidence="11">
    <location>
        <position position="26"/>
    </location>
    <ligand>
        <name>[4Fe-4S] cluster</name>
        <dbReference type="ChEBI" id="CHEBI:49883"/>
    </ligand>
</feature>
<comment type="similarity">
    <text evidence="2 11">Belongs to the WhiB family.</text>
</comment>
<keyword evidence="8 11" id="KW-0238">DNA-binding</keyword>
<keyword evidence="14" id="KW-1185">Reference proteome</keyword>
<protein>
    <recommendedName>
        <fullName evidence="11">Transcriptional regulator WhiB</fullName>
    </recommendedName>
</protein>
<dbReference type="RefSeq" id="WP_240001486.1">
    <property type="nucleotide sequence ID" value="NZ_JARAYJ010000008.1"/>
</dbReference>
<dbReference type="InterPro" id="IPR034768">
    <property type="entry name" value="4FE4S_WBL"/>
</dbReference>
<evidence type="ECO:0000256" key="4">
    <source>
        <dbReference type="ARBA" id="ARBA00022723"/>
    </source>
</evidence>
<feature type="binding site" evidence="11">
    <location>
        <position position="64"/>
    </location>
    <ligand>
        <name>[4Fe-4S] cluster</name>
        <dbReference type="ChEBI" id="CHEBI:49883"/>
    </ligand>
</feature>
<keyword evidence="4 11" id="KW-0479">Metal-binding</keyword>
<keyword evidence="11" id="KW-0963">Cytoplasm</keyword>
<comment type="PTM">
    <text evidence="11">The Fe-S cluster can be nitrosylated by nitric oxide (NO).</text>
</comment>
<dbReference type="EMBL" id="JBJVNI010000018">
    <property type="protein sequence ID" value="MFM9613101.1"/>
    <property type="molecule type" value="Genomic_DNA"/>
</dbReference>
<dbReference type="PANTHER" id="PTHR38839">
    <property type="entry name" value="TRANSCRIPTIONAL REGULATOR WHID-RELATED"/>
    <property type="match status" value="1"/>
</dbReference>
<evidence type="ECO:0000256" key="3">
    <source>
        <dbReference type="ARBA" id="ARBA00022485"/>
    </source>
</evidence>
<feature type="binding site" evidence="11">
    <location>
        <position position="58"/>
    </location>
    <ligand>
        <name>[4Fe-4S] cluster</name>
        <dbReference type="ChEBI" id="CHEBI:49883"/>
    </ligand>
</feature>
<dbReference type="PANTHER" id="PTHR38839:SF6">
    <property type="entry name" value="TRANSCRIPTIONAL REGULATOR WHIB1"/>
    <property type="match status" value="1"/>
</dbReference>
<dbReference type="PROSITE" id="PS51674">
    <property type="entry name" value="4FE4S_WBL"/>
    <property type="match status" value="1"/>
</dbReference>
<dbReference type="HAMAP" id="MF_01479">
    <property type="entry name" value="WhiB"/>
    <property type="match status" value="1"/>
</dbReference>
<comment type="subcellular location">
    <subcellularLocation>
        <location evidence="1 11">Cytoplasm</location>
    </subcellularLocation>
</comment>
<evidence type="ECO:0000256" key="1">
    <source>
        <dbReference type="ARBA" id="ARBA00004496"/>
    </source>
</evidence>
<organism evidence="13 14">
    <name type="scientific">Streptomyces niveiscabiei</name>
    <dbReference type="NCBI Taxonomy" id="164115"/>
    <lineage>
        <taxon>Bacteria</taxon>
        <taxon>Bacillati</taxon>
        <taxon>Actinomycetota</taxon>
        <taxon>Actinomycetes</taxon>
        <taxon>Kitasatosporales</taxon>
        <taxon>Streptomycetaceae</taxon>
        <taxon>Streptomyces</taxon>
    </lineage>
</organism>
<comment type="caution">
    <text evidence="13">The sequence shown here is derived from an EMBL/GenBank/DDBJ whole genome shotgun (WGS) entry which is preliminary data.</text>
</comment>
<evidence type="ECO:0000256" key="7">
    <source>
        <dbReference type="ARBA" id="ARBA00023015"/>
    </source>
</evidence>
<reference evidence="13 14" key="1">
    <citation type="submission" date="2024-12" db="EMBL/GenBank/DDBJ databases">
        <title>Forecasting of Potato common scab and diversities of Pathogenic streptomyces spp. in china.</title>
        <authorList>
            <person name="Handique U."/>
            <person name="Wu J."/>
        </authorList>
    </citation>
    <scope>NUCLEOTIDE SEQUENCE [LARGE SCALE GENOMIC DNA]</scope>
    <source>
        <strain evidence="13 14">ZRIMU1530</strain>
    </source>
</reference>
<sequence>MRAKPGARYVETGGHNRMDWQRDAACADAADPDLFFPISLNGPGADQVEAARRVCRRCPVAARCAEWARETHQRAGVWGGVPVEAETAGG</sequence>
<comment type="function">
    <text evidence="11">Acts as a transcriptional regulator. Probably redox-responsive. The apo- but not holo-form probably binds DNA.</text>
</comment>
<proteinExistence type="inferred from homology"/>
<keyword evidence="5 11" id="KW-0408">Iron</keyword>
<keyword evidence="3 11" id="KW-0004">4Fe-4S</keyword>
<evidence type="ECO:0000259" key="12">
    <source>
        <dbReference type="PROSITE" id="PS51674"/>
    </source>
</evidence>
<evidence type="ECO:0000256" key="11">
    <source>
        <dbReference type="HAMAP-Rule" id="MF_01479"/>
    </source>
</evidence>
<keyword evidence="9 11" id="KW-1015">Disulfide bond</keyword>
<dbReference type="Proteomes" id="UP001631957">
    <property type="component" value="Unassembled WGS sequence"/>
</dbReference>
<evidence type="ECO:0000256" key="6">
    <source>
        <dbReference type="ARBA" id="ARBA00023014"/>
    </source>
</evidence>
<evidence type="ECO:0000256" key="5">
    <source>
        <dbReference type="ARBA" id="ARBA00023004"/>
    </source>
</evidence>
<keyword evidence="6 11" id="KW-0411">Iron-sulfur</keyword>
<evidence type="ECO:0000256" key="10">
    <source>
        <dbReference type="ARBA" id="ARBA00023163"/>
    </source>
</evidence>
<feature type="domain" description="4Fe-4S Wbl-type" evidence="12">
    <location>
        <begin position="25"/>
        <end position="88"/>
    </location>
</feature>
<evidence type="ECO:0000256" key="9">
    <source>
        <dbReference type="ARBA" id="ARBA00023157"/>
    </source>
</evidence>
<evidence type="ECO:0000313" key="13">
    <source>
        <dbReference type="EMBL" id="MFM9613101.1"/>
    </source>
</evidence>